<dbReference type="InterPro" id="IPR002925">
    <property type="entry name" value="Dienelactn_hydro"/>
</dbReference>
<keyword evidence="4" id="KW-1185">Reference proteome</keyword>
<name>A0ABS7UDM9_9ACTN</name>
<evidence type="ECO:0000313" key="4">
    <source>
        <dbReference type="Proteomes" id="UP000780875"/>
    </source>
</evidence>
<gene>
    <name evidence="3" type="ORF">K8U61_11635</name>
</gene>
<dbReference type="Gene3D" id="3.40.50.1820">
    <property type="entry name" value="alpha/beta hydrolase"/>
    <property type="match status" value="1"/>
</dbReference>
<evidence type="ECO:0000259" key="2">
    <source>
        <dbReference type="Pfam" id="PF01738"/>
    </source>
</evidence>
<dbReference type="EMBL" id="JAIQZJ010000006">
    <property type="protein sequence ID" value="MBZ5738816.1"/>
    <property type="molecule type" value="Genomic_DNA"/>
</dbReference>
<dbReference type="Pfam" id="PF01738">
    <property type="entry name" value="DLH"/>
    <property type="match status" value="1"/>
</dbReference>
<dbReference type="Proteomes" id="UP000780875">
    <property type="component" value="Unassembled WGS sequence"/>
</dbReference>
<dbReference type="GO" id="GO:0016787">
    <property type="term" value="F:hydrolase activity"/>
    <property type="evidence" value="ECO:0007669"/>
    <property type="project" value="UniProtKB-KW"/>
</dbReference>
<evidence type="ECO:0000256" key="1">
    <source>
        <dbReference type="SAM" id="MobiDB-lite"/>
    </source>
</evidence>
<keyword evidence="3" id="KW-0378">Hydrolase</keyword>
<proteinExistence type="predicted"/>
<feature type="compositionally biased region" description="Polar residues" evidence="1">
    <location>
        <begin position="1"/>
        <end position="11"/>
    </location>
</feature>
<comment type="caution">
    <text evidence="3">The sequence shown here is derived from an EMBL/GenBank/DDBJ whole genome shotgun (WGS) entry which is preliminary data.</text>
</comment>
<reference evidence="3 4" key="1">
    <citation type="submission" date="2021-09" db="EMBL/GenBank/DDBJ databases">
        <title>Whole genome sequence of Nocardioides sp. GBK3QG-3.</title>
        <authorList>
            <person name="Tuo L."/>
        </authorList>
    </citation>
    <scope>NUCLEOTIDE SEQUENCE [LARGE SCALE GENOMIC DNA]</scope>
    <source>
        <strain evidence="3 4">GBK3QG-3</strain>
    </source>
</reference>
<accession>A0ABS7UDM9</accession>
<feature type="region of interest" description="Disordered" evidence="1">
    <location>
        <begin position="1"/>
        <end position="23"/>
    </location>
</feature>
<dbReference type="InterPro" id="IPR029058">
    <property type="entry name" value="AB_hydrolase_fold"/>
</dbReference>
<evidence type="ECO:0000313" key="3">
    <source>
        <dbReference type="EMBL" id="MBZ5738816.1"/>
    </source>
</evidence>
<dbReference type="RefSeq" id="WP_224123187.1">
    <property type="nucleotide sequence ID" value="NZ_JAIQZJ010000006.1"/>
</dbReference>
<protein>
    <submittedName>
        <fullName evidence="3">Dienelactone hydrolase family protein</fullName>
    </submittedName>
</protein>
<feature type="domain" description="Dienelactone hydrolase" evidence="2">
    <location>
        <begin position="26"/>
        <end position="142"/>
    </location>
</feature>
<dbReference type="SUPFAM" id="SSF53474">
    <property type="entry name" value="alpha/beta-Hydrolases"/>
    <property type="match status" value="1"/>
</dbReference>
<sequence length="243" mass="25588">MSLLASWTQGSHEADGTTHPTYRKGSGPGVIVIHEIPGLTPDVIGFAEEVVDAGYTVVLPHLFGEPEAPMSPMVMAKVFPKVCVSREFTTMATGQTSPIAGWLRSLARSLHAELGGPGVGALGMCFTGGFALAMMVDTSVVAPVLAQPSLPFPVGKKRAADLNLSPADLADVRARAAGGCQVLGLRYAGDMATGTRFETLTHEIGDAFIRVEFDGKGHSTLTEHRQQEGVDRVLAFFADKLVG</sequence>
<organism evidence="3 4">
    <name type="scientific">Nocardioides mangrovi</name>
    <dbReference type="NCBI Taxonomy" id="2874580"/>
    <lineage>
        <taxon>Bacteria</taxon>
        <taxon>Bacillati</taxon>
        <taxon>Actinomycetota</taxon>
        <taxon>Actinomycetes</taxon>
        <taxon>Propionibacteriales</taxon>
        <taxon>Nocardioidaceae</taxon>
        <taxon>Nocardioides</taxon>
    </lineage>
</organism>